<dbReference type="KEGG" id="tmk:QGN29_08295"/>
<keyword evidence="1" id="KW-0732">Signal</keyword>
<protein>
    <submittedName>
        <fullName evidence="2">Uncharacterized protein</fullName>
    </submittedName>
</protein>
<dbReference type="EMBL" id="CP123872">
    <property type="protein sequence ID" value="WND01558.1"/>
    <property type="molecule type" value="Genomic_DNA"/>
</dbReference>
<sequence length="408" mass="45063">MNKISLFITASLVSFSSATAQETSARKQPLNKAHQMNPAVEACLENLSQNCALTAAVQTVSEESQAMERAKVLHGVAQSMIDIGQIDRAKLVLTMAEEAARSTQLSIAVQVALKEAIPLHVALENFDYAESLLSDFTDSSIKDTLLTDIVTGKATAGISFEGLTEYREKFSNARRFFWIKLKLLQEYTIPVPAEGLSDLKAEVLSVSGSVSSYRARAALASILWKNQKQEEAQVIFDQLDQEFLTYSGEAVKARLAAAKLTAMYHAGISGQPLDTMFDFTKRQGHAINSMTEKGYFAEQLGPIEMILGEGASAVFRATYFDQLMDQIEYVHKLAKLSTTSNYAINQTIQSLLVAVNKVEDSYERDVYRMRLIQSARSLSDKDLMIMILKQLEDDDNQAKGLALMAPLL</sequence>
<reference evidence="2" key="1">
    <citation type="submission" date="2023-04" db="EMBL/GenBank/DDBJ databases">
        <title>Complete genome sequence of Temperatibacter marinus.</title>
        <authorList>
            <person name="Rong J.-C."/>
            <person name="Yi M.-L."/>
            <person name="Zhao Q."/>
        </authorList>
    </citation>
    <scope>NUCLEOTIDE SEQUENCE</scope>
    <source>
        <strain evidence="2">NBRC 110045</strain>
    </source>
</reference>
<evidence type="ECO:0000313" key="2">
    <source>
        <dbReference type="EMBL" id="WND01558.1"/>
    </source>
</evidence>
<dbReference type="RefSeq" id="WP_310797386.1">
    <property type="nucleotide sequence ID" value="NZ_CP123872.1"/>
</dbReference>
<feature type="chain" id="PRO_5041453245" evidence="1">
    <location>
        <begin position="21"/>
        <end position="408"/>
    </location>
</feature>
<keyword evidence="3" id="KW-1185">Reference proteome</keyword>
<evidence type="ECO:0000313" key="3">
    <source>
        <dbReference type="Proteomes" id="UP001268683"/>
    </source>
</evidence>
<proteinExistence type="predicted"/>
<feature type="signal peptide" evidence="1">
    <location>
        <begin position="1"/>
        <end position="20"/>
    </location>
</feature>
<evidence type="ECO:0000256" key="1">
    <source>
        <dbReference type="SAM" id="SignalP"/>
    </source>
</evidence>
<organism evidence="2 3">
    <name type="scientific">Temperatibacter marinus</name>
    <dbReference type="NCBI Taxonomy" id="1456591"/>
    <lineage>
        <taxon>Bacteria</taxon>
        <taxon>Pseudomonadati</taxon>
        <taxon>Pseudomonadota</taxon>
        <taxon>Alphaproteobacteria</taxon>
        <taxon>Kordiimonadales</taxon>
        <taxon>Temperatibacteraceae</taxon>
        <taxon>Temperatibacter</taxon>
    </lineage>
</organism>
<gene>
    <name evidence="2" type="ORF">QGN29_08295</name>
</gene>
<dbReference type="AlphaFoldDB" id="A0AA52ED89"/>
<name>A0AA52ED89_9PROT</name>
<accession>A0AA52ED89</accession>
<dbReference type="Proteomes" id="UP001268683">
    <property type="component" value="Chromosome"/>
</dbReference>